<dbReference type="PANTHER" id="PTHR30177:SF33">
    <property type="entry name" value="POSSIBLE OSMOPROTECTANT (GLYCINE BETAINE_CARNITINE_CHOLINE_L-PROLINE) TRANSPORT INTEGRAL MEMBRANE PROTEIN ABC TRANSPORTER PROZ"/>
    <property type="match status" value="1"/>
</dbReference>
<evidence type="ECO:0000256" key="2">
    <source>
        <dbReference type="ARBA" id="ARBA00022448"/>
    </source>
</evidence>
<gene>
    <name evidence="9" type="ORF">H9639_08075</name>
</gene>
<keyword evidence="10" id="KW-1185">Reference proteome</keyword>
<proteinExistence type="inferred from homology"/>
<comment type="caution">
    <text evidence="9">The sequence shown here is derived from an EMBL/GenBank/DDBJ whole genome shotgun (WGS) entry which is preliminary data.</text>
</comment>
<evidence type="ECO:0000259" key="8">
    <source>
        <dbReference type="PROSITE" id="PS50928"/>
    </source>
</evidence>
<dbReference type="Proteomes" id="UP000609874">
    <property type="component" value="Unassembled WGS sequence"/>
</dbReference>
<evidence type="ECO:0000256" key="3">
    <source>
        <dbReference type="ARBA" id="ARBA00022692"/>
    </source>
</evidence>
<dbReference type="RefSeq" id="WP_191807578.1">
    <property type="nucleotide sequence ID" value="NZ_JACSQD010000003.1"/>
</dbReference>
<evidence type="ECO:0000256" key="1">
    <source>
        <dbReference type="ARBA" id="ARBA00004141"/>
    </source>
</evidence>
<feature type="transmembrane region" description="Helical" evidence="6">
    <location>
        <begin position="194"/>
        <end position="214"/>
    </location>
</feature>
<feature type="transmembrane region" description="Helical" evidence="6">
    <location>
        <begin position="98"/>
        <end position="117"/>
    </location>
</feature>
<feature type="transmembrane region" description="Helical" evidence="6">
    <location>
        <begin position="65"/>
        <end position="92"/>
    </location>
</feature>
<dbReference type="InterPro" id="IPR051204">
    <property type="entry name" value="ABC_transp_perm/SBD"/>
</dbReference>
<dbReference type="Gene3D" id="1.10.3720.10">
    <property type="entry name" value="MetI-like"/>
    <property type="match status" value="1"/>
</dbReference>
<comment type="subcellular location">
    <subcellularLocation>
        <location evidence="6">Cell membrane</location>
        <topology evidence="6">Multi-pass membrane protein</topology>
    </subcellularLocation>
    <subcellularLocation>
        <location evidence="1">Membrane</location>
        <topology evidence="1">Multi-pass membrane protein</topology>
    </subcellularLocation>
</comment>
<accession>A0ABR8US94</accession>
<keyword evidence="4 6" id="KW-1133">Transmembrane helix</keyword>
<feature type="region of interest" description="Disordered" evidence="7">
    <location>
        <begin position="224"/>
        <end position="250"/>
    </location>
</feature>
<dbReference type="PANTHER" id="PTHR30177">
    <property type="entry name" value="GLYCINE BETAINE/L-PROLINE TRANSPORT SYSTEM PERMEASE PROTEIN PROW"/>
    <property type="match status" value="1"/>
</dbReference>
<dbReference type="EMBL" id="JACSQD010000003">
    <property type="protein sequence ID" value="MBD7995250.1"/>
    <property type="molecule type" value="Genomic_DNA"/>
</dbReference>
<evidence type="ECO:0000256" key="4">
    <source>
        <dbReference type="ARBA" id="ARBA00022989"/>
    </source>
</evidence>
<keyword evidence="3 6" id="KW-0812">Transmembrane</keyword>
<sequence>MDYTSDNVLVQMFEWLTYPANWEGPRGIPVRIVEHLGYTALAVGIAALIAVPLGLYIGHTGRGRVVVVSGTGILRALPTLGLVFLFVLLAGIGLMPPIWALVLLAMPPLLAGVYAGISSVDRTIVDAARAMGMNEFQILFRVELPNGLKVAFGGFRAAVLQVLATVSVVAFISLGGLGVYLIEGTQLRDNGRLFGGALLIALLALAVDLVLAAVQRLVLSPGLRNSSARKPAAPSHRQAQPAVRQEGATS</sequence>
<dbReference type="Pfam" id="PF00528">
    <property type="entry name" value="BPD_transp_1"/>
    <property type="match status" value="1"/>
</dbReference>
<evidence type="ECO:0000256" key="5">
    <source>
        <dbReference type="ARBA" id="ARBA00023136"/>
    </source>
</evidence>
<organism evidence="9 10">
    <name type="scientific">Arthrobacter gallicola</name>
    <dbReference type="NCBI Taxonomy" id="2762225"/>
    <lineage>
        <taxon>Bacteria</taxon>
        <taxon>Bacillati</taxon>
        <taxon>Actinomycetota</taxon>
        <taxon>Actinomycetes</taxon>
        <taxon>Micrococcales</taxon>
        <taxon>Micrococcaceae</taxon>
        <taxon>Arthrobacter</taxon>
    </lineage>
</organism>
<feature type="transmembrane region" description="Helical" evidence="6">
    <location>
        <begin position="36"/>
        <end position="58"/>
    </location>
</feature>
<evidence type="ECO:0000256" key="7">
    <source>
        <dbReference type="SAM" id="MobiDB-lite"/>
    </source>
</evidence>
<dbReference type="PROSITE" id="PS50928">
    <property type="entry name" value="ABC_TM1"/>
    <property type="match status" value="1"/>
</dbReference>
<reference evidence="9 10" key="1">
    <citation type="submission" date="2020-08" db="EMBL/GenBank/DDBJ databases">
        <title>A Genomic Blueprint of the Chicken Gut Microbiome.</title>
        <authorList>
            <person name="Gilroy R."/>
            <person name="Ravi A."/>
            <person name="Getino M."/>
            <person name="Pursley I."/>
            <person name="Horton D.L."/>
            <person name="Alikhan N.-F."/>
            <person name="Baker D."/>
            <person name="Gharbi K."/>
            <person name="Hall N."/>
            <person name="Watson M."/>
            <person name="Adriaenssens E.M."/>
            <person name="Foster-Nyarko E."/>
            <person name="Jarju S."/>
            <person name="Secka A."/>
            <person name="Antonio M."/>
            <person name="Oren A."/>
            <person name="Chaudhuri R."/>
            <person name="La Ragione R.M."/>
            <person name="Hildebrand F."/>
            <person name="Pallen M.J."/>
        </authorList>
    </citation>
    <scope>NUCLEOTIDE SEQUENCE [LARGE SCALE GENOMIC DNA]</scope>
    <source>
        <strain evidence="9 10">Sa2CUA1</strain>
    </source>
</reference>
<evidence type="ECO:0000256" key="6">
    <source>
        <dbReference type="RuleBase" id="RU363032"/>
    </source>
</evidence>
<dbReference type="SUPFAM" id="SSF161098">
    <property type="entry name" value="MetI-like"/>
    <property type="match status" value="1"/>
</dbReference>
<evidence type="ECO:0000313" key="10">
    <source>
        <dbReference type="Proteomes" id="UP000609874"/>
    </source>
</evidence>
<name>A0ABR8US94_9MICC</name>
<keyword evidence="2 6" id="KW-0813">Transport</keyword>
<dbReference type="InterPro" id="IPR035906">
    <property type="entry name" value="MetI-like_sf"/>
</dbReference>
<evidence type="ECO:0000313" key="9">
    <source>
        <dbReference type="EMBL" id="MBD7995250.1"/>
    </source>
</evidence>
<feature type="domain" description="ABC transmembrane type-1" evidence="8">
    <location>
        <begin position="32"/>
        <end position="211"/>
    </location>
</feature>
<dbReference type="CDD" id="cd06261">
    <property type="entry name" value="TM_PBP2"/>
    <property type="match status" value="1"/>
</dbReference>
<feature type="transmembrane region" description="Helical" evidence="6">
    <location>
        <begin position="158"/>
        <end position="182"/>
    </location>
</feature>
<comment type="similarity">
    <text evidence="6">Belongs to the binding-protein-dependent transport system permease family.</text>
</comment>
<keyword evidence="5 6" id="KW-0472">Membrane</keyword>
<dbReference type="InterPro" id="IPR000515">
    <property type="entry name" value="MetI-like"/>
</dbReference>
<protein>
    <submittedName>
        <fullName evidence="9">ABC transporter permease</fullName>
    </submittedName>
</protein>